<dbReference type="Proteomes" id="UP000824540">
    <property type="component" value="Unassembled WGS sequence"/>
</dbReference>
<keyword evidence="8" id="KW-1185">Reference proteome</keyword>
<dbReference type="InterPro" id="IPR004031">
    <property type="entry name" value="PMP22/EMP/MP20/Claudin"/>
</dbReference>
<evidence type="ECO:0000256" key="1">
    <source>
        <dbReference type="ARBA" id="ARBA00004141"/>
    </source>
</evidence>
<comment type="similarity">
    <text evidence="2 6">Belongs to the PMP-22/EMP/MP20 family.</text>
</comment>
<comment type="caution">
    <text evidence="6">Lacks conserved residue(s) required for the propagation of feature annotation.</text>
</comment>
<sequence length="165" mass="18715">MSHDNIVLAWTVGESRSSYLWFHCHTPNGGSFCKPVPTGGWIQAVQGIMVLSVLYCILSLFFFLCQLFYLQKGGRFFFTGIFQIISSLLVLSAAVIYTVQSEYWVNEEEEEGFGFSYMLAWVAFPLALLSGLVYIFMRKVQAFPSKGEDPTDKVMLSHAPQLLNW</sequence>
<keyword evidence="3 6" id="KW-0812">Transmembrane</keyword>
<evidence type="ECO:0000256" key="2">
    <source>
        <dbReference type="ARBA" id="ARBA00006864"/>
    </source>
</evidence>
<evidence type="ECO:0000313" key="8">
    <source>
        <dbReference type="Proteomes" id="UP000824540"/>
    </source>
</evidence>
<dbReference type="OrthoDB" id="6084046at2759"/>
<dbReference type="AlphaFoldDB" id="A0A8T2NDI5"/>
<name>A0A8T2NDI5_9TELE</name>
<keyword evidence="4 6" id="KW-1133">Transmembrane helix</keyword>
<protein>
    <recommendedName>
        <fullName evidence="9">Peripheral myelin protein 22</fullName>
    </recommendedName>
</protein>
<dbReference type="PANTHER" id="PTHR10671:SF7">
    <property type="entry name" value="PERIPHERAL MYELIN PROTEIN 22"/>
    <property type="match status" value="1"/>
</dbReference>
<comment type="caution">
    <text evidence="7">The sequence shown here is derived from an EMBL/GenBank/DDBJ whole genome shotgun (WGS) entry which is preliminary data.</text>
</comment>
<dbReference type="InterPro" id="IPR050579">
    <property type="entry name" value="PMP-22/EMP/MP20-like"/>
</dbReference>
<feature type="transmembrane region" description="Helical" evidence="6">
    <location>
        <begin position="76"/>
        <end position="97"/>
    </location>
</feature>
<evidence type="ECO:0000256" key="5">
    <source>
        <dbReference type="ARBA" id="ARBA00023136"/>
    </source>
</evidence>
<keyword evidence="5 6" id="KW-0472">Membrane</keyword>
<dbReference type="PANTHER" id="PTHR10671">
    <property type="entry name" value="EPITHELIAL MEMBRANE PROTEIN-RELATED"/>
    <property type="match status" value="1"/>
</dbReference>
<dbReference type="Gene3D" id="1.20.140.150">
    <property type="match status" value="1"/>
</dbReference>
<dbReference type="Pfam" id="PF00822">
    <property type="entry name" value="PMP22_Claudin"/>
    <property type="match status" value="1"/>
</dbReference>
<organism evidence="7 8">
    <name type="scientific">Albula glossodonta</name>
    <name type="common">roundjaw bonefish</name>
    <dbReference type="NCBI Taxonomy" id="121402"/>
    <lineage>
        <taxon>Eukaryota</taxon>
        <taxon>Metazoa</taxon>
        <taxon>Chordata</taxon>
        <taxon>Craniata</taxon>
        <taxon>Vertebrata</taxon>
        <taxon>Euteleostomi</taxon>
        <taxon>Actinopterygii</taxon>
        <taxon>Neopterygii</taxon>
        <taxon>Teleostei</taxon>
        <taxon>Albuliformes</taxon>
        <taxon>Albulidae</taxon>
        <taxon>Albula</taxon>
    </lineage>
</organism>
<dbReference type="GO" id="GO:0005886">
    <property type="term" value="C:plasma membrane"/>
    <property type="evidence" value="ECO:0007669"/>
    <property type="project" value="TreeGrafter"/>
</dbReference>
<dbReference type="EMBL" id="JAFBMS010000079">
    <property type="protein sequence ID" value="KAG9337886.1"/>
    <property type="molecule type" value="Genomic_DNA"/>
</dbReference>
<evidence type="ECO:0000256" key="6">
    <source>
        <dbReference type="RuleBase" id="RU363088"/>
    </source>
</evidence>
<evidence type="ECO:0000256" key="3">
    <source>
        <dbReference type="ARBA" id="ARBA00022692"/>
    </source>
</evidence>
<gene>
    <name evidence="7" type="ORF">JZ751_027538</name>
</gene>
<accession>A0A8T2NDI5</accession>
<dbReference type="InterPro" id="IPR004032">
    <property type="entry name" value="PMP22_EMP_MP20"/>
</dbReference>
<feature type="transmembrane region" description="Helical" evidence="6">
    <location>
        <begin position="117"/>
        <end position="137"/>
    </location>
</feature>
<proteinExistence type="inferred from homology"/>
<evidence type="ECO:0000256" key="4">
    <source>
        <dbReference type="ARBA" id="ARBA00022989"/>
    </source>
</evidence>
<comment type="subcellular location">
    <subcellularLocation>
        <location evidence="1 6">Membrane</location>
        <topology evidence="1 6">Multi-pass membrane protein</topology>
    </subcellularLocation>
</comment>
<reference evidence="7" key="1">
    <citation type="thesis" date="2021" institute="BYU ScholarsArchive" country="Provo, UT, USA">
        <title>Applications of and Algorithms for Genome Assembly and Genomic Analyses with an Emphasis on Marine Teleosts.</title>
        <authorList>
            <person name="Pickett B.D."/>
        </authorList>
    </citation>
    <scope>NUCLEOTIDE SEQUENCE</scope>
    <source>
        <strain evidence="7">HI-2016</strain>
    </source>
</reference>
<feature type="transmembrane region" description="Helical" evidence="6">
    <location>
        <begin position="44"/>
        <end position="69"/>
    </location>
</feature>
<evidence type="ECO:0000313" key="7">
    <source>
        <dbReference type="EMBL" id="KAG9337886.1"/>
    </source>
</evidence>
<evidence type="ECO:0008006" key="9">
    <source>
        <dbReference type="Google" id="ProtNLM"/>
    </source>
</evidence>
<dbReference type="PRINTS" id="PR01453">
    <property type="entry name" value="EPMEMFAMILY"/>
</dbReference>